<keyword evidence="3" id="KW-0238">DNA-binding</keyword>
<protein>
    <submittedName>
        <fullName evidence="7">RNA polymerase sigma factor for flagellar operon</fullName>
    </submittedName>
</protein>
<dbReference type="GO" id="GO:0016987">
    <property type="term" value="F:sigma factor activity"/>
    <property type="evidence" value="ECO:0007669"/>
    <property type="project" value="UniProtKB-KW"/>
</dbReference>
<dbReference type="Pfam" id="PF04542">
    <property type="entry name" value="Sigma70_r2"/>
    <property type="match status" value="1"/>
</dbReference>
<evidence type="ECO:0000256" key="3">
    <source>
        <dbReference type="ARBA" id="ARBA00023125"/>
    </source>
</evidence>
<dbReference type="NCBIfam" id="TIGR02479">
    <property type="entry name" value="FliA_WhiG"/>
    <property type="match status" value="1"/>
</dbReference>
<dbReference type="PRINTS" id="PR00046">
    <property type="entry name" value="SIGMA70FCT"/>
</dbReference>
<dbReference type="InterPro" id="IPR007630">
    <property type="entry name" value="RNA_pol_sigma70_r4"/>
</dbReference>
<dbReference type="PROSITE" id="PS00716">
    <property type="entry name" value="SIGMA70_2"/>
    <property type="match status" value="1"/>
</dbReference>
<evidence type="ECO:0000256" key="4">
    <source>
        <dbReference type="ARBA" id="ARBA00023163"/>
    </source>
</evidence>
<dbReference type="InterPro" id="IPR007627">
    <property type="entry name" value="RNA_pol_sigma70_r2"/>
</dbReference>
<dbReference type="SUPFAM" id="SSF88946">
    <property type="entry name" value="Sigma2 domain of RNA polymerase sigma factors"/>
    <property type="match status" value="1"/>
</dbReference>
<accession>A0A3B1DD55</accession>
<dbReference type="PANTHER" id="PTHR30385">
    <property type="entry name" value="SIGMA FACTOR F FLAGELLAR"/>
    <property type="match status" value="1"/>
</dbReference>
<dbReference type="NCBIfam" id="NF005413">
    <property type="entry name" value="PRK06986.1"/>
    <property type="match status" value="1"/>
</dbReference>
<dbReference type="Pfam" id="PF04539">
    <property type="entry name" value="Sigma70_r3"/>
    <property type="match status" value="1"/>
</dbReference>
<dbReference type="InterPro" id="IPR012845">
    <property type="entry name" value="RNA_pol_sigma_FliA_WhiG"/>
</dbReference>
<dbReference type="GO" id="GO:0003677">
    <property type="term" value="F:DNA binding"/>
    <property type="evidence" value="ECO:0007669"/>
    <property type="project" value="UniProtKB-KW"/>
</dbReference>
<dbReference type="PROSITE" id="PS00715">
    <property type="entry name" value="SIGMA70_1"/>
    <property type="match status" value="1"/>
</dbReference>
<evidence type="ECO:0000259" key="6">
    <source>
        <dbReference type="PROSITE" id="PS00716"/>
    </source>
</evidence>
<dbReference type="EMBL" id="UOGI01000223">
    <property type="protein sequence ID" value="VAX33928.1"/>
    <property type="molecule type" value="Genomic_DNA"/>
</dbReference>
<dbReference type="SUPFAM" id="SSF88659">
    <property type="entry name" value="Sigma3 and sigma4 domains of RNA polymerase sigma factors"/>
    <property type="match status" value="2"/>
</dbReference>
<dbReference type="CDD" id="cd06171">
    <property type="entry name" value="Sigma70_r4"/>
    <property type="match status" value="1"/>
</dbReference>
<keyword evidence="4" id="KW-0804">Transcription</keyword>
<evidence type="ECO:0000256" key="1">
    <source>
        <dbReference type="ARBA" id="ARBA00023015"/>
    </source>
</evidence>
<keyword evidence="1" id="KW-0805">Transcription regulation</keyword>
<evidence type="ECO:0000259" key="5">
    <source>
        <dbReference type="PROSITE" id="PS00715"/>
    </source>
</evidence>
<sequence length="249" mass="28859">MIPGYKTIATEEEKEAVLKDMLPYIKYTAYRLAWRLSPQLTIDDLLSVGVIGLLDAIERYDPSRQTNIKTYAEYRIKGAMLDELRSAEWAPKLLQKKINNLKAAYRRLEQKLERPPSEEEVAEELGIDPEELFKLLQDANGSVTISLEDIEYRVGQNGDADYNIYEHIQDKNTDDPLTLIEKSDFKGHLLKAMDRLPEREKIILSLYYWEEITFKEIGKVLGISESRVSQLHSQALIRMRAYIEETTDD</sequence>
<dbReference type="PIRSF" id="PIRSF000770">
    <property type="entry name" value="RNA_pol_sigma-SigE/K"/>
    <property type="match status" value="1"/>
</dbReference>
<dbReference type="InterPro" id="IPR013325">
    <property type="entry name" value="RNA_pol_sigma_r2"/>
</dbReference>
<dbReference type="Gene3D" id="1.10.1740.10">
    <property type="match status" value="1"/>
</dbReference>
<proteinExistence type="predicted"/>
<keyword evidence="7" id="KW-0969">Cilium</keyword>
<keyword evidence="2" id="KW-0731">Sigma factor</keyword>
<name>A0A3B1DD55_9ZZZZ</name>
<keyword evidence="7" id="KW-0282">Flagellum</keyword>
<keyword evidence="7" id="KW-0966">Cell projection</keyword>
<organism evidence="7">
    <name type="scientific">hydrothermal vent metagenome</name>
    <dbReference type="NCBI Taxonomy" id="652676"/>
    <lineage>
        <taxon>unclassified sequences</taxon>
        <taxon>metagenomes</taxon>
        <taxon>ecological metagenomes</taxon>
    </lineage>
</organism>
<dbReference type="Pfam" id="PF04545">
    <property type="entry name" value="Sigma70_r4"/>
    <property type="match status" value="1"/>
</dbReference>
<dbReference type="InterPro" id="IPR013324">
    <property type="entry name" value="RNA_pol_sigma_r3/r4-like"/>
</dbReference>
<dbReference type="GO" id="GO:0006352">
    <property type="term" value="P:DNA-templated transcription initiation"/>
    <property type="evidence" value="ECO:0007669"/>
    <property type="project" value="InterPro"/>
</dbReference>
<evidence type="ECO:0000256" key="2">
    <source>
        <dbReference type="ARBA" id="ARBA00023082"/>
    </source>
</evidence>
<gene>
    <name evidence="7" type="ORF">MNBD_NITROSPIRAE03-485</name>
</gene>
<dbReference type="InterPro" id="IPR014284">
    <property type="entry name" value="RNA_pol_sigma-70_dom"/>
</dbReference>
<dbReference type="GO" id="GO:0003899">
    <property type="term" value="F:DNA-directed RNA polymerase activity"/>
    <property type="evidence" value="ECO:0007669"/>
    <property type="project" value="InterPro"/>
</dbReference>
<dbReference type="Gene3D" id="1.20.140.160">
    <property type="match status" value="1"/>
</dbReference>
<dbReference type="PANTHER" id="PTHR30385:SF7">
    <property type="entry name" value="RNA POLYMERASE SIGMA FACTOR FLIA"/>
    <property type="match status" value="1"/>
</dbReference>
<evidence type="ECO:0000313" key="7">
    <source>
        <dbReference type="EMBL" id="VAX33928.1"/>
    </source>
</evidence>
<reference evidence="7" key="1">
    <citation type="submission" date="2018-06" db="EMBL/GenBank/DDBJ databases">
        <authorList>
            <person name="Zhirakovskaya E."/>
        </authorList>
    </citation>
    <scope>NUCLEOTIDE SEQUENCE</scope>
</reference>
<feature type="domain" description="RNA polymerase sigma-70" evidence="5">
    <location>
        <begin position="44"/>
        <end position="57"/>
    </location>
</feature>
<dbReference type="AlphaFoldDB" id="A0A3B1DD55"/>
<dbReference type="InterPro" id="IPR007624">
    <property type="entry name" value="RNA_pol_sigma70_r3"/>
</dbReference>
<dbReference type="NCBIfam" id="TIGR02937">
    <property type="entry name" value="sigma70-ECF"/>
    <property type="match status" value="1"/>
</dbReference>
<feature type="domain" description="RNA polymerase sigma-70" evidence="6">
    <location>
        <begin position="213"/>
        <end position="239"/>
    </location>
</feature>
<dbReference type="InterPro" id="IPR000943">
    <property type="entry name" value="RNA_pol_sigma70"/>
</dbReference>